<dbReference type="EMBL" id="CAKP01000051">
    <property type="protein sequence ID" value="CCJ33078.1"/>
    <property type="molecule type" value="Genomic_DNA"/>
</dbReference>
<dbReference type="eggNOG" id="COG1655">
    <property type="taxonomic scope" value="Bacteria"/>
</dbReference>
<evidence type="ECO:0000313" key="1">
    <source>
        <dbReference type="EMBL" id="CCJ33078.1"/>
    </source>
</evidence>
<dbReference type="AlphaFoldDB" id="I7KTH6"/>
<protein>
    <submittedName>
        <fullName evidence="1">Conserved protein</fullName>
    </submittedName>
</protein>
<dbReference type="InterPro" id="IPR018708">
    <property type="entry name" value="DUF2225"/>
</dbReference>
<dbReference type="Pfam" id="PF09986">
    <property type="entry name" value="DUF2225"/>
    <property type="match status" value="1"/>
</dbReference>
<reference evidence="1 2" key="1">
    <citation type="journal article" date="2011" name="J. Bacteriol.">
        <title>Draft genome sequence of Caloramator australicus strain RC3T, a thermoanaerobe from the Great Artesian Basin of Australia.</title>
        <authorList>
            <person name="Ogg C.D."/>
            <person name="Patel B.K.C."/>
        </authorList>
    </citation>
    <scope>NUCLEOTIDE SEQUENCE [LARGE SCALE GENOMIC DNA]</scope>
    <source>
        <strain evidence="1 2">RC3</strain>
    </source>
</reference>
<dbReference type="OrthoDB" id="9780343at2"/>
<gene>
    <name evidence="1" type="ORF">CAAU_0994</name>
</gene>
<proteinExistence type="predicted"/>
<organism evidence="1 2">
    <name type="scientific">Caloramator australicus RC3</name>
    <dbReference type="NCBI Taxonomy" id="857293"/>
    <lineage>
        <taxon>Bacteria</taxon>
        <taxon>Bacillati</taxon>
        <taxon>Bacillota</taxon>
        <taxon>Clostridia</taxon>
        <taxon>Eubacteriales</taxon>
        <taxon>Clostridiaceae</taxon>
        <taxon>Caloramator</taxon>
    </lineage>
</organism>
<comment type="caution">
    <text evidence="1">The sequence shown here is derived from an EMBL/GenBank/DDBJ whole genome shotgun (WGS) entry which is preliminary data.</text>
</comment>
<sequence>MQEIFSGLEEFGFNNLNEIKLYDDEKKDESQIKKSEEINEENFLYDKTYSCPVCNRSFKARAVKIGKIRLIGKDTDLMPLYENINPLFYDVVICPYCGYGAMISYFDKIRSYQIELILKNITPKFKPKAYPNVYDVDIAIERYKYSLLNCAVKNSKSSEKAYNCLKLAWMYRLKKDSENELRFLEFALIGFKEAFEKESFPICNLDQHTLMYLIGEIARRLGKNDEALLWFGKVIVSRSVKPRIKDMAREQKELIKQGQL</sequence>
<keyword evidence="2" id="KW-1185">Reference proteome</keyword>
<dbReference type="STRING" id="857293.CAAU_0994"/>
<accession>I7KTH6</accession>
<dbReference type="Proteomes" id="UP000007652">
    <property type="component" value="Unassembled WGS sequence"/>
</dbReference>
<dbReference type="RefSeq" id="WP_008908352.1">
    <property type="nucleotide sequence ID" value="NZ_CAKP01000051.1"/>
</dbReference>
<name>I7KTH6_9CLOT</name>
<evidence type="ECO:0000313" key="2">
    <source>
        <dbReference type="Proteomes" id="UP000007652"/>
    </source>
</evidence>